<keyword evidence="11" id="KW-1185">Reference proteome</keyword>
<keyword evidence="3" id="KW-0805">Transcription regulation</keyword>
<evidence type="ECO:0000259" key="9">
    <source>
        <dbReference type="PROSITE" id="PS51755"/>
    </source>
</evidence>
<dbReference type="Gene3D" id="3.40.50.2300">
    <property type="match status" value="1"/>
</dbReference>
<dbReference type="InterPro" id="IPR036388">
    <property type="entry name" value="WH-like_DNA-bd_sf"/>
</dbReference>
<accession>A0A518BQ09</accession>
<feature type="domain" description="Response regulatory" evidence="8">
    <location>
        <begin position="14"/>
        <end position="128"/>
    </location>
</feature>
<dbReference type="AlphaFoldDB" id="A0A518BQ09"/>
<dbReference type="InterPro" id="IPR039420">
    <property type="entry name" value="WalR-like"/>
</dbReference>
<dbReference type="SUPFAM" id="SSF46894">
    <property type="entry name" value="C-terminal effector domain of the bipartite response regulators"/>
    <property type="match status" value="1"/>
</dbReference>
<dbReference type="PROSITE" id="PS51755">
    <property type="entry name" value="OMPR_PHOB"/>
    <property type="match status" value="1"/>
</dbReference>
<evidence type="ECO:0000313" key="11">
    <source>
        <dbReference type="Proteomes" id="UP000316921"/>
    </source>
</evidence>
<evidence type="ECO:0000259" key="8">
    <source>
        <dbReference type="PROSITE" id="PS50110"/>
    </source>
</evidence>
<evidence type="ECO:0000256" key="3">
    <source>
        <dbReference type="ARBA" id="ARBA00023015"/>
    </source>
</evidence>
<dbReference type="Gene3D" id="6.10.250.690">
    <property type="match status" value="1"/>
</dbReference>
<evidence type="ECO:0000256" key="6">
    <source>
        <dbReference type="PROSITE-ProRule" id="PRU00169"/>
    </source>
</evidence>
<evidence type="ECO:0000313" key="10">
    <source>
        <dbReference type="EMBL" id="QDU69059.1"/>
    </source>
</evidence>
<keyword evidence="4 7" id="KW-0238">DNA-binding</keyword>
<dbReference type="GO" id="GO:0032993">
    <property type="term" value="C:protein-DNA complex"/>
    <property type="evidence" value="ECO:0007669"/>
    <property type="project" value="TreeGrafter"/>
</dbReference>
<evidence type="ECO:0000256" key="7">
    <source>
        <dbReference type="PROSITE-ProRule" id="PRU01091"/>
    </source>
</evidence>
<dbReference type="RefSeq" id="WP_145068613.1">
    <property type="nucleotide sequence ID" value="NZ_CP036287.1"/>
</dbReference>
<evidence type="ECO:0000256" key="4">
    <source>
        <dbReference type="ARBA" id="ARBA00023125"/>
    </source>
</evidence>
<dbReference type="InterPro" id="IPR011006">
    <property type="entry name" value="CheY-like_superfamily"/>
</dbReference>
<protein>
    <submittedName>
        <fullName evidence="10">Sensory transduction protein regX3</fullName>
    </submittedName>
</protein>
<gene>
    <name evidence="10" type="primary">regX3_2</name>
    <name evidence="10" type="ORF">Pla133_41750</name>
</gene>
<dbReference type="GO" id="GO:0006355">
    <property type="term" value="P:regulation of DNA-templated transcription"/>
    <property type="evidence" value="ECO:0007669"/>
    <property type="project" value="InterPro"/>
</dbReference>
<dbReference type="PROSITE" id="PS50110">
    <property type="entry name" value="RESPONSE_REGULATORY"/>
    <property type="match status" value="1"/>
</dbReference>
<keyword evidence="5" id="KW-0804">Transcription</keyword>
<proteinExistence type="predicted"/>
<keyword evidence="2" id="KW-0902">Two-component regulatory system</keyword>
<dbReference type="PANTHER" id="PTHR48111:SF1">
    <property type="entry name" value="TWO-COMPONENT RESPONSE REGULATOR ORR33"/>
    <property type="match status" value="1"/>
</dbReference>
<dbReference type="SMART" id="SM00448">
    <property type="entry name" value="REC"/>
    <property type="match status" value="1"/>
</dbReference>
<dbReference type="GO" id="GO:0000976">
    <property type="term" value="F:transcription cis-regulatory region binding"/>
    <property type="evidence" value="ECO:0007669"/>
    <property type="project" value="TreeGrafter"/>
</dbReference>
<evidence type="ECO:0000256" key="5">
    <source>
        <dbReference type="ARBA" id="ARBA00023163"/>
    </source>
</evidence>
<organism evidence="10 11">
    <name type="scientific">Engelhardtia mirabilis</name>
    <dbReference type="NCBI Taxonomy" id="2528011"/>
    <lineage>
        <taxon>Bacteria</taxon>
        <taxon>Pseudomonadati</taxon>
        <taxon>Planctomycetota</taxon>
        <taxon>Planctomycetia</taxon>
        <taxon>Planctomycetia incertae sedis</taxon>
        <taxon>Engelhardtia</taxon>
    </lineage>
</organism>
<feature type="domain" description="OmpR/PhoB-type" evidence="9">
    <location>
        <begin position="138"/>
        <end position="239"/>
    </location>
</feature>
<name>A0A518BQ09_9BACT</name>
<dbReference type="InterPro" id="IPR016032">
    <property type="entry name" value="Sig_transdc_resp-reg_C-effctor"/>
</dbReference>
<dbReference type="Proteomes" id="UP000316921">
    <property type="component" value="Chromosome"/>
</dbReference>
<dbReference type="SMART" id="SM00862">
    <property type="entry name" value="Trans_reg_C"/>
    <property type="match status" value="1"/>
</dbReference>
<dbReference type="KEGG" id="pbap:Pla133_41750"/>
<evidence type="ECO:0000256" key="1">
    <source>
        <dbReference type="ARBA" id="ARBA00022553"/>
    </source>
</evidence>
<feature type="modified residue" description="4-aspartylphosphate" evidence="6">
    <location>
        <position position="63"/>
    </location>
</feature>
<dbReference type="PANTHER" id="PTHR48111">
    <property type="entry name" value="REGULATOR OF RPOS"/>
    <property type="match status" value="1"/>
</dbReference>
<dbReference type="FunFam" id="3.40.50.2300:FF:000002">
    <property type="entry name" value="DNA-binding response regulator PhoP"/>
    <property type="match status" value="1"/>
</dbReference>
<keyword evidence="1 6" id="KW-0597">Phosphoprotein</keyword>
<feature type="DNA-binding region" description="OmpR/PhoB-type" evidence="7">
    <location>
        <begin position="138"/>
        <end position="239"/>
    </location>
</feature>
<dbReference type="Pfam" id="PF00486">
    <property type="entry name" value="Trans_reg_C"/>
    <property type="match status" value="1"/>
</dbReference>
<dbReference type="GO" id="GO:0005829">
    <property type="term" value="C:cytosol"/>
    <property type="evidence" value="ECO:0007669"/>
    <property type="project" value="TreeGrafter"/>
</dbReference>
<dbReference type="GO" id="GO:0000156">
    <property type="term" value="F:phosphorelay response regulator activity"/>
    <property type="evidence" value="ECO:0007669"/>
    <property type="project" value="TreeGrafter"/>
</dbReference>
<dbReference type="CDD" id="cd17574">
    <property type="entry name" value="REC_OmpR"/>
    <property type="match status" value="1"/>
</dbReference>
<sequence length="239" mass="27042">MTDTTNATTTTTGRILIVEDEKALALGLRDALAHSGHEVEICHDGLTALEQLAKADYDLMVLDLMLPGKSGLDVLRELRDRDSDVRVLILTALADEESLLMGFQLGADDYVAKPFSARELVARIEAQFRRRQMDRSPPKQLDLAEGITVDLSRLEVHRDGEIVALTPREGDILEYLIRNHERVVTREDLLLHVWHYQNANVETRTVDIHIVGLRRKVEPDPAKPSLIQTVRGRGYRWHS</sequence>
<dbReference type="Gene3D" id="1.10.10.10">
    <property type="entry name" value="Winged helix-like DNA-binding domain superfamily/Winged helix DNA-binding domain"/>
    <property type="match status" value="1"/>
</dbReference>
<dbReference type="InterPro" id="IPR001789">
    <property type="entry name" value="Sig_transdc_resp-reg_receiver"/>
</dbReference>
<dbReference type="SUPFAM" id="SSF52172">
    <property type="entry name" value="CheY-like"/>
    <property type="match status" value="1"/>
</dbReference>
<dbReference type="CDD" id="cd00383">
    <property type="entry name" value="trans_reg_C"/>
    <property type="match status" value="1"/>
</dbReference>
<reference evidence="10 11" key="1">
    <citation type="submission" date="2019-02" db="EMBL/GenBank/DDBJ databases">
        <title>Deep-cultivation of Planctomycetes and their phenomic and genomic characterization uncovers novel biology.</title>
        <authorList>
            <person name="Wiegand S."/>
            <person name="Jogler M."/>
            <person name="Boedeker C."/>
            <person name="Pinto D."/>
            <person name="Vollmers J."/>
            <person name="Rivas-Marin E."/>
            <person name="Kohn T."/>
            <person name="Peeters S.H."/>
            <person name="Heuer A."/>
            <person name="Rast P."/>
            <person name="Oberbeckmann S."/>
            <person name="Bunk B."/>
            <person name="Jeske O."/>
            <person name="Meyerdierks A."/>
            <person name="Storesund J.E."/>
            <person name="Kallscheuer N."/>
            <person name="Luecker S."/>
            <person name="Lage O.M."/>
            <person name="Pohl T."/>
            <person name="Merkel B.J."/>
            <person name="Hornburger P."/>
            <person name="Mueller R.-W."/>
            <person name="Bruemmer F."/>
            <person name="Labrenz M."/>
            <person name="Spormann A.M."/>
            <person name="Op den Camp H."/>
            <person name="Overmann J."/>
            <person name="Amann R."/>
            <person name="Jetten M.S.M."/>
            <person name="Mascher T."/>
            <person name="Medema M.H."/>
            <person name="Devos D.P."/>
            <person name="Kaster A.-K."/>
            <person name="Ovreas L."/>
            <person name="Rohde M."/>
            <person name="Galperin M.Y."/>
            <person name="Jogler C."/>
        </authorList>
    </citation>
    <scope>NUCLEOTIDE SEQUENCE [LARGE SCALE GENOMIC DNA]</scope>
    <source>
        <strain evidence="10 11">Pla133</strain>
    </source>
</reference>
<dbReference type="EMBL" id="CP036287">
    <property type="protein sequence ID" value="QDU69059.1"/>
    <property type="molecule type" value="Genomic_DNA"/>
</dbReference>
<dbReference type="InterPro" id="IPR001867">
    <property type="entry name" value="OmpR/PhoB-type_DNA-bd"/>
</dbReference>
<evidence type="ECO:0000256" key="2">
    <source>
        <dbReference type="ARBA" id="ARBA00023012"/>
    </source>
</evidence>
<dbReference type="Pfam" id="PF00072">
    <property type="entry name" value="Response_reg"/>
    <property type="match status" value="1"/>
</dbReference>